<sequence length="322" mass="36055">MNARPPDSVLRCTHHFGAKPILTFEEASQFLHQLCQGAGANLTYSWQFIDRPAEGDIYVYFQVSAPTPLIDGIQYLDNESTYRPTQDLEVHEVRFGFIPGIGEKEAGRVRKRYRLVHGGHPSIVLVHYTKGPAKPVPPTMNVPIRNYPLPIINEPPMYVMGEKSGQRVMAAHAAQLASQQQQLDAMAASRRQAANLQPQVRRQDDDSDEESNRVSTRALAVTRFKRNHELLAEIFAVNAVANVKGVPSPYEKTDKGELEAKLASISILHRFHTTDKIVILQEQANRELAELREKLNQQENEMEEVVTSDEATPAKEAPTAST</sequence>
<accession>A0A8H2WSM5</accession>
<evidence type="ECO:0000313" key="3">
    <source>
        <dbReference type="EMBL" id="CAE6404287.1"/>
    </source>
</evidence>
<gene>
    <name evidence="3" type="ORF">RDB_LOCUS6171</name>
</gene>
<feature type="region of interest" description="Disordered" evidence="1">
    <location>
        <begin position="181"/>
        <end position="213"/>
    </location>
</feature>
<comment type="caution">
    <text evidence="3">The sequence shown here is derived from an EMBL/GenBank/DDBJ whole genome shotgun (WGS) entry which is preliminary data.</text>
</comment>
<evidence type="ECO:0000256" key="1">
    <source>
        <dbReference type="SAM" id="MobiDB-lite"/>
    </source>
</evidence>
<dbReference type="GO" id="GO:0006338">
    <property type="term" value="P:chromatin remodeling"/>
    <property type="evidence" value="ECO:0007669"/>
    <property type="project" value="InterPro"/>
</dbReference>
<organism evidence="3 4">
    <name type="scientific">Rhizoctonia solani</name>
    <dbReference type="NCBI Taxonomy" id="456999"/>
    <lineage>
        <taxon>Eukaryota</taxon>
        <taxon>Fungi</taxon>
        <taxon>Dikarya</taxon>
        <taxon>Basidiomycota</taxon>
        <taxon>Agaricomycotina</taxon>
        <taxon>Agaricomycetes</taxon>
        <taxon>Cantharellales</taxon>
        <taxon>Ceratobasidiaceae</taxon>
        <taxon>Rhizoctonia</taxon>
    </lineage>
</organism>
<name>A0A8H2WSM5_9AGAM</name>
<dbReference type="AlphaFoldDB" id="A0A8H2WSM5"/>
<dbReference type="InterPro" id="IPR013859">
    <property type="entry name" value="Ssr4_N"/>
</dbReference>
<dbReference type="EMBL" id="CAJMWX010000136">
    <property type="protein sequence ID" value="CAE6404287.1"/>
    <property type="molecule type" value="Genomic_DNA"/>
</dbReference>
<evidence type="ECO:0000313" key="4">
    <source>
        <dbReference type="Proteomes" id="UP000663888"/>
    </source>
</evidence>
<feature type="region of interest" description="Disordered" evidence="1">
    <location>
        <begin position="295"/>
        <end position="322"/>
    </location>
</feature>
<protein>
    <recommendedName>
        <fullName evidence="2">SWI/SNF and RSC complexes subunit Ssr4 N-terminal domain-containing protein</fullName>
    </recommendedName>
</protein>
<reference evidence="3" key="1">
    <citation type="submission" date="2021-01" db="EMBL/GenBank/DDBJ databases">
        <authorList>
            <person name="Kaushik A."/>
        </authorList>
    </citation>
    <scope>NUCLEOTIDE SEQUENCE</scope>
    <source>
        <strain evidence="3">AG4-R118</strain>
    </source>
</reference>
<dbReference type="Pfam" id="PF08549">
    <property type="entry name" value="SWI-SNF_Ssr4_N"/>
    <property type="match status" value="1"/>
</dbReference>
<proteinExistence type="predicted"/>
<dbReference type="Proteomes" id="UP000663888">
    <property type="component" value="Unassembled WGS sequence"/>
</dbReference>
<feature type="domain" description="SWI/SNF and RSC complexes subunit Ssr4 N-terminal" evidence="2">
    <location>
        <begin position="12"/>
        <end position="146"/>
    </location>
</feature>
<evidence type="ECO:0000259" key="2">
    <source>
        <dbReference type="Pfam" id="PF08549"/>
    </source>
</evidence>